<dbReference type="EMBL" id="SDMQ01000003">
    <property type="protein sequence ID" value="TBT86683.1"/>
    <property type="molecule type" value="Genomic_DNA"/>
</dbReference>
<evidence type="ECO:0000256" key="1">
    <source>
        <dbReference type="ARBA" id="ARBA00004141"/>
    </source>
</evidence>
<evidence type="ECO:0000313" key="7">
    <source>
        <dbReference type="EMBL" id="TBT86683.1"/>
    </source>
</evidence>
<name>A0A4Q9KFH3_9ACTN</name>
<keyword evidence="8" id="KW-1185">Reference proteome</keyword>
<dbReference type="Pfam" id="PF04138">
    <property type="entry name" value="GtrA_DPMS_TM"/>
    <property type="match status" value="1"/>
</dbReference>
<dbReference type="AlphaFoldDB" id="A0A4Q9KFH3"/>
<proteinExistence type="predicted"/>
<dbReference type="RefSeq" id="WP_131167466.1">
    <property type="nucleotide sequence ID" value="NZ_SDMQ01000003.1"/>
</dbReference>
<comment type="subcellular location">
    <subcellularLocation>
        <location evidence="1">Membrane</location>
        <topology evidence="1">Multi-pass membrane protein</topology>
    </subcellularLocation>
</comment>
<dbReference type="OrthoDB" id="9810303at2"/>
<evidence type="ECO:0000259" key="6">
    <source>
        <dbReference type="Pfam" id="PF04138"/>
    </source>
</evidence>
<feature type="domain" description="GtrA/DPMS transmembrane" evidence="6">
    <location>
        <begin position="17"/>
        <end position="84"/>
    </location>
</feature>
<reference evidence="7 8" key="1">
    <citation type="submission" date="2019-01" db="EMBL/GenBank/DDBJ databases">
        <title>Lactibacter flavus gen. nov., sp. nov., a novel bacterium of the family Propionibacteriaceae isolated from raw milk and dairy products.</title>
        <authorList>
            <person name="Huptas C."/>
            <person name="Wenning M."/>
            <person name="Breitenwieser F."/>
            <person name="Doll E."/>
            <person name="Von Neubeck M."/>
            <person name="Busse H.-J."/>
            <person name="Scherer S."/>
        </authorList>
    </citation>
    <scope>NUCLEOTIDE SEQUENCE [LARGE SCALE GENOMIC DNA]</scope>
    <source>
        <strain evidence="7 8">KCTC 33808</strain>
    </source>
</reference>
<keyword evidence="3 5" id="KW-1133">Transmembrane helix</keyword>
<dbReference type="GO" id="GO:0000271">
    <property type="term" value="P:polysaccharide biosynthetic process"/>
    <property type="evidence" value="ECO:0007669"/>
    <property type="project" value="InterPro"/>
</dbReference>
<evidence type="ECO:0000256" key="4">
    <source>
        <dbReference type="ARBA" id="ARBA00023136"/>
    </source>
</evidence>
<evidence type="ECO:0000256" key="3">
    <source>
        <dbReference type="ARBA" id="ARBA00022989"/>
    </source>
</evidence>
<dbReference type="InterPro" id="IPR007267">
    <property type="entry name" value="GtrA_DPMS_TM"/>
</dbReference>
<evidence type="ECO:0000256" key="2">
    <source>
        <dbReference type="ARBA" id="ARBA00022692"/>
    </source>
</evidence>
<keyword evidence="4 5" id="KW-0472">Membrane</keyword>
<evidence type="ECO:0000256" key="5">
    <source>
        <dbReference type="SAM" id="Phobius"/>
    </source>
</evidence>
<accession>A0A4Q9KFH3</accession>
<dbReference type="Proteomes" id="UP000292373">
    <property type="component" value="Unassembled WGS sequence"/>
</dbReference>
<evidence type="ECO:0000313" key="8">
    <source>
        <dbReference type="Proteomes" id="UP000292373"/>
    </source>
</evidence>
<dbReference type="GO" id="GO:0016020">
    <property type="term" value="C:membrane"/>
    <property type="evidence" value="ECO:0007669"/>
    <property type="project" value="UniProtKB-SubCell"/>
</dbReference>
<protein>
    <recommendedName>
        <fullName evidence="6">GtrA/DPMS transmembrane domain-containing protein</fullName>
    </recommendedName>
</protein>
<sequence>MPRRPGRPSCGTRATTATVVFRHTGDGRRAVLRYAYLAAVILTINVVAMDALVIGVGVPLLLAKVVVEGVLFLLSYAAQHHLVFPAGRVRAAREPALPARTSV</sequence>
<feature type="transmembrane region" description="Helical" evidence="5">
    <location>
        <begin position="60"/>
        <end position="78"/>
    </location>
</feature>
<comment type="caution">
    <text evidence="7">The sequence shown here is derived from an EMBL/GenBank/DDBJ whole genome shotgun (WGS) entry which is preliminary data.</text>
</comment>
<organism evidence="7 8">
    <name type="scientific">Propioniciclava sinopodophylli</name>
    <dbReference type="NCBI Taxonomy" id="1837344"/>
    <lineage>
        <taxon>Bacteria</taxon>
        <taxon>Bacillati</taxon>
        <taxon>Actinomycetota</taxon>
        <taxon>Actinomycetes</taxon>
        <taxon>Propionibacteriales</taxon>
        <taxon>Propionibacteriaceae</taxon>
        <taxon>Propioniciclava</taxon>
    </lineage>
</organism>
<gene>
    <name evidence="7" type="ORF">ET989_05080</name>
</gene>
<keyword evidence="2 5" id="KW-0812">Transmembrane</keyword>
<feature type="transmembrane region" description="Helical" evidence="5">
    <location>
        <begin position="34"/>
        <end position="54"/>
    </location>
</feature>